<dbReference type="Proteomes" id="UP000837675">
    <property type="component" value="Unassembled WGS sequence"/>
</dbReference>
<sequence>MYRIEFYPSNRKTFKAVLLRQLSLYWNQKFFLLQNLSFFIVSVLLFHITANTINFEIYLVFLLFSLTLSFDALLIHDYNKRILEQFLLLGINLEVILIAKILAHIIFVGVPFIMITLLFDYLTTNLIPEFATLLVLLLVITNILLVNLFSSALCLISKQNMLVVILAIPFIIPTMIFASSAIHEAVYINILASIFLLELPIFLISSAAIIKSVIRYQ</sequence>
<dbReference type="PRINTS" id="PR01414">
    <property type="entry name" value="CCMBBIOGNSIS"/>
</dbReference>
<evidence type="ECO:0000256" key="6">
    <source>
        <dbReference type="SAM" id="Phobius"/>
    </source>
</evidence>
<evidence type="ECO:0000256" key="2">
    <source>
        <dbReference type="ARBA" id="ARBA00010544"/>
    </source>
</evidence>
<comment type="subcellular location">
    <subcellularLocation>
        <location evidence="1">Membrane</location>
        <topology evidence="1">Multi-pass membrane protein</topology>
    </subcellularLocation>
</comment>
<feature type="transmembrane region" description="Helical" evidence="6">
    <location>
        <begin position="188"/>
        <end position="210"/>
    </location>
</feature>
<comment type="similarity">
    <text evidence="2">Belongs to the CcmB/CycW/HelB family.</text>
</comment>
<gene>
    <name evidence="7" type="ORF">MHYMCMPASI_00995</name>
</gene>
<accession>A0A8S4C4A1</accession>
<feature type="transmembrane region" description="Helical" evidence="6">
    <location>
        <begin position="30"/>
        <end position="49"/>
    </location>
</feature>
<reference evidence="7" key="1">
    <citation type="submission" date="2021-06" db="EMBL/GenBank/DDBJ databases">
        <authorList>
            <person name="Nardi T."/>
            <person name="Nardi T."/>
        </authorList>
    </citation>
    <scope>NUCLEOTIDE SEQUENCE</scope>
</reference>
<dbReference type="GO" id="GO:0016020">
    <property type="term" value="C:membrane"/>
    <property type="evidence" value="ECO:0007669"/>
    <property type="project" value="UniProtKB-SubCell"/>
</dbReference>
<feature type="transmembrane region" description="Helical" evidence="6">
    <location>
        <begin position="86"/>
        <end position="119"/>
    </location>
</feature>
<keyword evidence="3 6" id="KW-0812">Transmembrane</keyword>
<evidence type="ECO:0000313" key="8">
    <source>
        <dbReference type="Proteomes" id="UP000837675"/>
    </source>
</evidence>
<dbReference type="InterPro" id="IPR003544">
    <property type="entry name" value="Cyt_c_biogenesis_CcmB"/>
</dbReference>
<comment type="caution">
    <text evidence="7">The sequence shown here is derived from an EMBL/GenBank/DDBJ whole genome shotgun (WGS) entry which is preliminary data.</text>
</comment>
<dbReference type="GO" id="GO:0015232">
    <property type="term" value="F:heme transmembrane transporter activity"/>
    <property type="evidence" value="ECO:0007669"/>
    <property type="project" value="InterPro"/>
</dbReference>
<evidence type="ECO:0000256" key="1">
    <source>
        <dbReference type="ARBA" id="ARBA00004141"/>
    </source>
</evidence>
<protein>
    <submittedName>
        <fullName evidence="7">Heme exporter protein CcmB</fullName>
    </submittedName>
</protein>
<feature type="transmembrane region" description="Helical" evidence="6">
    <location>
        <begin position="55"/>
        <end position="74"/>
    </location>
</feature>
<name>A0A8S4C4A1_9ACAR</name>
<evidence type="ECO:0000256" key="3">
    <source>
        <dbReference type="ARBA" id="ARBA00022692"/>
    </source>
</evidence>
<feature type="transmembrane region" description="Helical" evidence="6">
    <location>
        <begin position="161"/>
        <end position="182"/>
    </location>
</feature>
<keyword evidence="4 6" id="KW-1133">Transmembrane helix</keyword>
<evidence type="ECO:0000256" key="4">
    <source>
        <dbReference type="ARBA" id="ARBA00022989"/>
    </source>
</evidence>
<proteinExistence type="inferred from homology"/>
<evidence type="ECO:0000313" key="7">
    <source>
        <dbReference type="EMBL" id="CAG7598163.1"/>
    </source>
</evidence>
<dbReference type="Pfam" id="PF03379">
    <property type="entry name" value="CcmB"/>
    <property type="match status" value="1"/>
</dbReference>
<dbReference type="GO" id="GO:0017004">
    <property type="term" value="P:cytochrome complex assembly"/>
    <property type="evidence" value="ECO:0007669"/>
    <property type="project" value="InterPro"/>
</dbReference>
<evidence type="ECO:0000256" key="5">
    <source>
        <dbReference type="ARBA" id="ARBA00023136"/>
    </source>
</evidence>
<feature type="transmembrane region" description="Helical" evidence="6">
    <location>
        <begin position="131"/>
        <end position="149"/>
    </location>
</feature>
<dbReference type="EMBL" id="CAJVAF010000331">
    <property type="protein sequence ID" value="CAG7598163.1"/>
    <property type="molecule type" value="Genomic_DNA"/>
</dbReference>
<keyword evidence="8" id="KW-1185">Reference proteome</keyword>
<organism evidence="7 8">
    <name type="scientific">Hyalomma marginatum</name>
    <dbReference type="NCBI Taxonomy" id="34627"/>
    <lineage>
        <taxon>Eukaryota</taxon>
        <taxon>Metazoa</taxon>
        <taxon>Ecdysozoa</taxon>
        <taxon>Arthropoda</taxon>
        <taxon>Chelicerata</taxon>
        <taxon>Arachnida</taxon>
        <taxon>Acari</taxon>
        <taxon>Parasitiformes</taxon>
        <taxon>Ixodida</taxon>
        <taxon>Ixodoidea</taxon>
        <taxon>Ixodidae</taxon>
        <taxon>Hyalomminae</taxon>
        <taxon>Hyalomma</taxon>
    </lineage>
</organism>
<dbReference type="AlphaFoldDB" id="A0A8S4C4A1"/>
<keyword evidence="5 6" id="KW-0472">Membrane</keyword>